<dbReference type="Gene3D" id="3.30.9.10">
    <property type="entry name" value="D-Amino Acid Oxidase, subunit A, domain 2"/>
    <property type="match status" value="1"/>
</dbReference>
<comment type="similarity">
    <text evidence="6">Belongs to the L2HGDH family.</text>
</comment>
<dbReference type="PANTHER" id="PTHR43104:SF2">
    <property type="entry name" value="L-2-HYDROXYGLUTARATE DEHYDROGENASE, MITOCHONDRIAL"/>
    <property type="match status" value="1"/>
</dbReference>
<organism evidence="10 11">
    <name type="scientific">Galdieria partita</name>
    <dbReference type="NCBI Taxonomy" id="83374"/>
    <lineage>
        <taxon>Eukaryota</taxon>
        <taxon>Rhodophyta</taxon>
        <taxon>Bangiophyceae</taxon>
        <taxon>Galdieriales</taxon>
        <taxon>Galdieriaceae</taxon>
        <taxon>Galdieria</taxon>
    </lineage>
</organism>
<evidence type="ECO:0000256" key="3">
    <source>
        <dbReference type="ARBA" id="ARBA00022827"/>
    </source>
</evidence>
<gene>
    <name evidence="10" type="ORF">GpartN1_g4663.t1</name>
</gene>
<dbReference type="InterPro" id="IPR036188">
    <property type="entry name" value="FAD/NAD-bd_sf"/>
</dbReference>
<dbReference type="EMBL" id="BQMJ01000037">
    <property type="protein sequence ID" value="GJQ12872.1"/>
    <property type="molecule type" value="Genomic_DNA"/>
</dbReference>
<evidence type="ECO:0000256" key="7">
    <source>
        <dbReference type="ARBA" id="ARBA00038878"/>
    </source>
</evidence>
<sequence>MWRKATERTIHCLSFPKHSLERNFCTAREYDVAIVGAGIVGMATARELAQLYPDKKIVVLEREHQVAQHQSKHNSGVIHAGIFYKPKSNKARLCVQGASLMYEYLKEHKIPHERVGKLIVATNTEESEQLDNLFQRGVQNGVKDLELIDEERIHQLEPCVRGKRALYSPHTGICNFEMVTKSFESEFLQSHRRHMMKGFLVTRFHTKNSDVIEIQGIDRNDSNTYSVYANHVICCGGLSADNLATLAGGQKYPVIIPFRGRYRLLKEEAKYLVKRNIYPVPDPKYPFLGVHFTPTVQGQITIGPSAALSLTKNPSASKNLRAILGEKALWNFLTKNLTSSITEGYYDVFQRAFVKRAQSLVPSLNWSHTTFGWQGVRAQAMAEDGSLVEDFVFESLGPKGKMLHVRNAPSPAATSSLAIAKSICDRAATEFLW</sequence>
<dbReference type="PANTHER" id="PTHR43104">
    <property type="entry name" value="L-2-HYDROXYGLUTARATE DEHYDROGENASE, MITOCHONDRIAL"/>
    <property type="match status" value="1"/>
</dbReference>
<name>A0A9C7PZS4_9RHOD</name>
<reference evidence="10" key="2">
    <citation type="submission" date="2022-01" db="EMBL/GenBank/DDBJ databases">
        <authorList>
            <person name="Hirooka S."/>
            <person name="Miyagishima S.Y."/>
        </authorList>
    </citation>
    <scope>NUCLEOTIDE SEQUENCE</scope>
    <source>
        <strain evidence="10">NBRC 102759</strain>
    </source>
</reference>
<keyword evidence="3" id="KW-0274">FAD</keyword>
<dbReference type="Pfam" id="PF01266">
    <property type="entry name" value="DAO"/>
    <property type="match status" value="1"/>
</dbReference>
<comment type="catalytic activity">
    <reaction evidence="5">
        <text>(S)-2-hydroxyglutarate + A = 2-oxoglutarate + AH2</text>
        <dbReference type="Rhea" id="RHEA:21252"/>
        <dbReference type="ChEBI" id="CHEBI:13193"/>
        <dbReference type="ChEBI" id="CHEBI:16782"/>
        <dbReference type="ChEBI" id="CHEBI:16810"/>
        <dbReference type="ChEBI" id="CHEBI:17499"/>
        <dbReference type="EC" id="1.1.99.2"/>
    </reaction>
</comment>
<dbReference type="OrthoDB" id="498204at2759"/>
<feature type="domain" description="FAD dependent oxidoreductase" evidence="9">
    <location>
        <begin position="31"/>
        <end position="426"/>
    </location>
</feature>
<evidence type="ECO:0000313" key="11">
    <source>
        <dbReference type="Proteomes" id="UP001061958"/>
    </source>
</evidence>
<evidence type="ECO:0000313" key="10">
    <source>
        <dbReference type="EMBL" id="GJQ12872.1"/>
    </source>
</evidence>
<dbReference type="NCBIfam" id="NF008726">
    <property type="entry name" value="PRK11728.1"/>
    <property type="match status" value="1"/>
</dbReference>
<dbReference type="EC" id="1.1.99.2" evidence="7"/>
<dbReference type="Proteomes" id="UP001061958">
    <property type="component" value="Unassembled WGS sequence"/>
</dbReference>
<dbReference type="Gene3D" id="3.50.50.60">
    <property type="entry name" value="FAD/NAD(P)-binding domain"/>
    <property type="match status" value="1"/>
</dbReference>
<reference evidence="10" key="1">
    <citation type="journal article" date="2022" name="Proc. Natl. Acad. Sci. U.S.A.">
        <title>Life cycle and functional genomics of the unicellular red alga Galdieria for elucidating algal and plant evolution and industrial use.</title>
        <authorList>
            <person name="Hirooka S."/>
            <person name="Itabashi T."/>
            <person name="Ichinose T.M."/>
            <person name="Onuma R."/>
            <person name="Fujiwara T."/>
            <person name="Yamashita S."/>
            <person name="Jong L.W."/>
            <person name="Tomita R."/>
            <person name="Iwane A.H."/>
            <person name="Miyagishima S.Y."/>
        </authorList>
    </citation>
    <scope>NUCLEOTIDE SEQUENCE</scope>
    <source>
        <strain evidence="10">NBRC 102759</strain>
    </source>
</reference>
<evidence type="ECO:0000256" key="6">
    <source>
        <dbReference type="ARBA" id="ARBA00037941"/>
    </source>
</evidence>
<keyword evidence="4" id="KW-0560">Oxidoreductase</keyword>
<accession>A0A9C7PZS4</accession>
<keyword evidence="2" id="KW-0285">Flavoprotein</keyword>
<proteinExistence type="inferred from homology"/>
<protein>
    <recommendedName>
        <fullName evidence="8">L-2-hydroxyglutarate dehydrogenase, mitochondrial</fullName>
        <ecNumber evidence="7">1.1.99.2</ecNumber>
    </recommendedName>
</protein>
<keyword evidence="11" id="KW-1185">Reference proteome</keyword>
<evidence type="ECO:0000256" key="1">
    <source>
        <dbReference type="ARBA" id="ARBA00001974"/>
    </source>
</evidence>
<dbReference type="SUPFAM" id="SSF51905">
    <property type="entry name" value="FAD/NAD(P)-binding domain"/>
    <property type="match status" value="1"/>
</dbReference>
<evidence type="ECO:0000259" key="9">
    <source>
        <dbReference type="Pfam" id="PF01266"/>
    </source>
</evidence>
<evidence type="ECO:0000256" key="8">
    <source>
        <dbReference type="ARBA" id="ARBA00041137"/>
    </source>
</evidence>
<comment type="caution">
    <text evidence="10">The sequence shown here is derived from an EMBL/GenBank/DDBJ whole genome shotgun (WGS) entry which is preliminary data.</text>
</comment>
<dbReference type="AlphaFoldDB" id="A0A9C7PZS4"/>
<comment type="cofactor">
    <cofactor evidence="1">
        <name>FAD</name>
        <dbReference type="ChEBI" id="CHEBI:57692"/>
    </cofactor>
</comment>
<evidence type="ECO:0000256" key="2">
    <source>
        <dbReference type="ARBA" id="ARBA00022630"/>
    </source>
</evidence>
<dbReference type="GO" id="GO:0047545">
    <property type="term" value="F:(S)-2-hydroxyglutarate dehydrogenase activity"/>
    <property type="evidence" value="ECO:0007669"/>
    <property type="project" value="UniProtKB-EC"/>
</dbReference>
<dbReference type="InterPro" id="IPR006076">
    <property type="entry name" value="FAD-dep_OxRdtase"/>
</dbReference>
<evidence type="ECO:0000256" key="5">
    <source>
        <dbReference type="ARBA" id="ARBA00036066"/>
    </source>
</evidence>
<evidence type="ECO:0000256" key="4">
    <source>
        <dbReference type="ARBA" id="ARBA00023002"/>
    </source>
</evidence>